<name>A0A1H9A7P8_9GAMM</name>
<evidence type="ECO:0000313" key="2">
    <source>
        <dbReference type="Proteomes" id="UP000199233"/>
    </source>
</evidence>
<accession>A0A1H9A7P8</accession>
<dbReference type="Proteomes" id="UP000199233">
    <property type="component" value="Unassembled WGS sequence"/>
</dbReference>
<proteinExistence type="predicted"/>
<keyword evidence="2" id="KW-1185">Reference proteome</keyword>
<evidence type="ECO:0000313" key="1">
    <source>
        <dbReference type="EMBL" id="SEP72776.1"/>
    </source>
</evidence>
<reference evidence="1 2" key="1">
    <citation type="submission" date="2016-10" db="EMBL/GenBank/DDBJ databases">
        <authorList>
            <person name="de Groot N.N."/>
        </authorList>
    </citation>
    <scope>NUCLEOTIDE SEQUENCE [LARGE SCALE GENOMIC DNA]</scope>
    <source>
        <strain evidence="1 2">DSM 25927</strain>
    </source>
</reference>
<gene>
    <name evidence="1" type="ORF">SAMN04488038_101306</name>
</gene>
<dbReference type="AlphaFoldDB" id="A0A1H9A7P8"/>
<sequence length="90" mass="10145">MDQERTQIDISSLTDAEQLRLSASRVLSRRQAEPNGKVSTIAKLPGIADRSHHRCSGYHADARNRHQSLRCFAFYKTARTCAPAPYKLSM</sequence>
<protein>
    <submittedName>
        <fullName evidence="1">Uncharacterized protein</fullName>
    </submittedName>
</protein>
<dbReference type="EMBL" id="FOFS01000001">
    <property type="protein sequence ID" value="SEP72776.1"/>
    <property type="molecule type" value="Genomic_DNA"/>
</dbReference>
<organism evidence="1 2">
    <name type="scientific">Solimonas aquatica</name>
    <dbReference type="NCBI Taxonomy" id="489703"/>
    <lineage>
        <taxon>Bacteria</taxon>
        <taxon>Pseudomonadati</taxon>
        <taxon>Pseudomonadota</taxon>
        <taxon>Gammaproteobacteria</taxon>
        <taxon>Nevskiales</taxon>
        <taxon>Nevskiaceae</taxon>
        <taxon>Solimonas</taxon>
    </lineage>
</organism>